<dbReference type="InterPro" id="IPR043519">
    <property type="entry name" value="NT_sf"/>
</dbReference>
<sequence length="160" mass="17772">MSDNEYSRPATLDDLKLLIRGLNAENAPYILIGGYALFAHGYHRATEDIDLLVPADKESGKQLIKALLVLPDGASQGLDPAWFEEGENIRLADEVVIDLLFRTCGETYTSLLPYTETIDLDGIPLRTLTLEGLLKTKQSAREKDVMDRQVLERAIAEIAK</sequence>
<protein>
    <submittedName>
        <fullName evidence="1">Uncharacterized protein</fullName>
    </submittedName>
</protein>
<dbReference type="Gene3D" id="3.30.460.40">
    <property type="match status" value="1"/>
</dbReference>
<reference evidence="1" key="1">
    <citation type="submission" date="2018-06" db="EMBL/GenBank/DDBJ databases">
        <authorList>
            <person name="Zhirakovskaya E."/>
        </authorList>
    </citation>
    <scope>NUCLEOTIDE SEQUENCE</scope>
</reference>
<dbReference type="AlphaFoldDB" id="A0A3B1B7L9"/>
<proteinExistence type="predicted"/>
<accession>A0A3B1B7L9</accession>
<gene>
    <name evidence="1" type="ORF">MNBD_GAMMA26-1672</name>
</gene>
<evidence type="ECO:0000313" key="1">
    <source>
        <dbReference type="EMBL" id="VAX07984.1"/>
    </source>
</evidence>
<dbReference type="SUPFAM" id="SSF81301">
    <property type="entry name" value="Nucleotidyltransferase"/>
    <property type="match status" value="1"/>
</dbReference>
<organism evidence="1">
    <name type="scientific">hydrothermal vent metagenome</name>
    <dbReference type="NCBI Taxonomy" id="652676"/>
    <lineage>
        <taxon>unclassified sequences</taxon>
        <taxon>metagenomes</taxon>
        <taxon>ecological metagenomes</taxon>
    </lineage>
</organism>
<dbReference type="EMBL" id="UOFX01000034">
    <property type="protein sequence ID" value="VAX07984.1"/>
    <property type="molecule type" value="Genomic_DNA"/>
</dbReference>
<name>A0A3B1B7L9_9ZZZZ</name>